<dbReference type="InterPro" id="IPR017943">
    <property type="entry name" value="Bactericidal_perm-incr_a/b_dom"/>
</dbReference>
<dbReference type="EMBL" id="JPKZ01001125">
    <property type="protein sequence ID" value="KHN83868.1"/>
    <property type="molecule type" value="Genomic_DNA"/>
</dbReference>
<dbReference type="InterPro" id="IPR017942">
    <property type="entry name" value="Lipid-bd_serum_glycop_N"/>
</dbReference>
<dbReference type="STRING" id="6265.A0A0B2VQJ0"/>
<evidence type="ECO:0000313" key="4">
    <source>
        <dbReference type="Proteomes" id="UP000031036"/>
    </source>
</evidence>
<feature type="domain" description="Lipid-binding serum glycoprotein N-terminal" evidence="2">
    <location>
        <begin position="140"/>
        <end position="340"/>
    </location>
</feature>
<dbReference type="SUPFAM" id="SSF55394">
    <property type="entry name" value="Bactericidal permeability-increasing protein, BPI"/>
    <property type="match status" value="1"/>
</dbReference>
<evidence type="ECO:0000313" key="3">
    <source>
        <dbReference type="EMBL" id="KHN83868.1"/>
    </source>
</evidence>
<dbReference type="PANTHER" id="PTHR10504">
    <property type="entry name" value="BACTERICIDAL PERMEABILITY-INCREASING BPI PROTEIN-RELATED"/>
    <property type="match status" value="1"/>
</dbReference>
<gene>
    <name evidence="3" type="ORF">Tcan_18535</name>
</gene>
<dbReference type="Proteomes" id="UP000031036">
    <property type="component" value="Unassembled WGS sequence"/>
</dbReference>
<dbReference type="Gene3D" id="3.15.10.10">
    <property type="entry name" value="Bactericidal permeability-increasing protein, domain 1"/>
    <property type="match status" value="1"/>
</dbReference>
<dbReference type="InterPro" id="IPR032942">
    <property type="entry name" value="BPI/LBP/Plunc"/>
</dbReference>
<protein>
    <recommendedName>
        <fullName evidence="2">Lipid-binding serum glycoprotein N-terminal domain-containing protein</fullName>
    </recommendedName>
</protein>
<dbReference type="GO" id="GO:0005615">
    <property type="term" value="C:extracellular space"/>
    <property type="evidence" value="ECO:0007669"/>
    <property type="project" value="TreeGrafter"/>
</dbReference>
<reference evidence="3 4" key="1">
    <citation type="submission" date="2014-11" db="EMBL/GenBank/DDBJ databases">
        <title>Genetic blueprint of the zoonotic pathogen Toxocara canis.</title>
        <authorList>
            <person name="Zhu X.-Q."/>
            <person name="Korhonen P.K."/>
            <person name="Cai H."/>
            <person name="Young N.D."/>
            <person name="Nejsum P."/>
            <person name="von Samson-Himmelstjerna G."/>
            <person name="Boag P.R."/>
            <person name="Tan P."/>
            <person name="Li Q."/>
            <person name="Min J."/>
            <person name="Yang Y."/>
            <person name="Wang X."/>
            <person name="Fang X."/>
            <person name="Hall R.S."/>
            <person name="Hofmann A."/>
            <person name="Sternberg P.W."/>
            <person name="Jex A.R."/>
            <person name="Gasser R.B."/>
        </authorList>
    </citation>
    <scope>NUCLEOTIDE SEQUENCE [LARGE SCALE GENOMIC DNA]</scope>
    <source>
        <strain evidence="3">PN_DK_2014</strain>
    </source>
</reference>
<dbReference type="SMART" id="SM00328">
    <property type="entry name" value="BPI1"/>
    <property type="match status" value="1"/>
</dbReference>
<dbReference type="AlphaFoldDB" id="A0A0B2VQJ0"/>
<dbReference type="GO" id="GO:0008289">
    <property type="term" value="F:lipid binding"/>
    <property type="evidence" value="ECO:0007669"/>
    <property type="project" value="InterPro"/>
</dbReference>
<name>A0A0B2VQJ0_TOXCA</name>
<dbReference type="PANTHER" id="PTHR10504:SF144">
    <property type="entry name" value="BPI1 DOMAIN-CONTAINING PROTEIN"/>
    <property type="match status" value="1"/>
</dbReference>
<proteinExistence type="predicted"/>
<evidence type="ECO:0000256" key="1">
    <source>
        <dbReference type="SAM" id="MobiDB-lite"/>
    </source>
</evidence>
<comment type="caution">
    <text evidence="3">The sequence shown here is derived from an EMBL/GenBank/DDBJ whole genome shotgun (WGS) entry which is preliminary data.</text>
</comment>
<organism evidence="3 4">
    <name type="scientific">Toxocara canis</name>
    <name type="common">Canine roundworm</name>
    <dbReference type="NCBI Taxonomy" id="6265"/>
    <lineage>
        <taxon>Eukaryota</taxon>
        <taxon>Metazoa</taxon>
        <taxon>Ecdysozoa</taxon>
        <taxon>Nematoda</taxon>
        <taxon>Chromadorea</taxon>
        <taxon>Rhabditida</taxon>
        <taxon>Spirurina</taxon>
        <taxon>Ascaridomorpha</taxon>
        <taxon>Ascaridoidea</taxon>
        <taxon>Toxocaridae</taxon>
        <taxon>Toxocara</taxon>
    </lineage>
</organism>
<evidence type="ECO:0000259" key="2">
    <source>
        <dbReference type="SMART" id="SM00328"/>
    </source>
</evidence>
<accession>A0A0B2VQJ0</accession>
<sequence length="341" mass="36411">MRSTDADEVGNVEGQILLLFGLVAVLGPWASAENKTVVIVKRSAPANARARDAVVLPVRTRAVSRPRASAFAANAHSPVAAIGGPRSFGGDSGDSRAGMDSDATGMNSVGTSMNSAMASSMDFNPALLGGIRGAPGLKIRINMPTFRYVTMLVRQILDREIIRARIPPISQEIQELRGRISVCNIYVSSYRPPCDVAVVPIAPNSVLLSIHDLDIGDSNAAVFQLSLDVLLSLQIGPDGMPFVTVSSCTACVGYVDLCIECGGLVGEIANLPLFRDACEYADFQRMAAERVQKMVTDQICKSVPQLVNERVNPMLRRLPRGISYNQIVSMTGGLLGPEVLQ</sequence>
<keyword evidence="4" id="KW-1185">Reference proteome</keyword>
<dbReference type="OrthoDB" id="5858277at2759"/>
<feature type="region of interest" description="Disordered" evidence="1">
    <location>
        <begin position="83"/>
        <end position="105"/>
    </location>
</feature>